<name>A0A7S2F8Z7_9STRA</name>
<accession>A0A7S2F8Z7</accession>
<organism evidence="1">
    <name type="scientific">Octactis speculum</name>
    <dbReference type="NCBI Taxonomy" id="3111310"/>
    <lineage>
        <taxon>Eukaryota</taxon>
        <taxon>Sar</taxon>
        <taxon>Stramenopiles</taxon>
        <taxon>Ochrophyta</taxon>
        <taxon>Dictyochophyceae</taxon>
        <taxon>Dictyochales</taxon>
        <taxon>Dictyochaceae</taxon>
        <taxon>Octactis</taxon>
    </lineage>
</organism>
<proteinExistence type="predicted"/>
<evidence type="ECO:0000313" key="1">
    <source>
        <dbReference type="EMBL" id="CAD9381806.1"/>
    </source>
</evidence>
<dbReference type="EMBL" id="HBGS01008483">
    <property type="protein sequence ID" value="CAD9381806.1"/>
    <property type="molecule type" value="Transcribed_RNA"/>
</dbReference>
<reference evidence="1" key="1">
    <citation type="submission" date="2021-01" db="EMBL/GenBank/DDBJ databases">
        <authorList>
            <person name="Corre E."/>
            <person name="Pelletier E."/>
            <person name="Niang G."/>
            <person name="Scheremetjew M."/>
            <person name="Finn R."/>
            <person name="Kale V."/>
            <person name="Holt S."/>
            <person name="Cochrane G."/>
            <person name="Meng A."/>
            <person name="Brown T."/>
            <person name="Cohen L."/>
        </authorList>
    </citation>
    <scope>NUCLEOTIDE SEQUENCE</scope>
    <source>
        <strain evidence="1">CCMP1381</strain>
    </source>
</reference>
<protein>
    <submittedName>
        <fullName evidence="1">Uncharacterized protein</fullName>
    </submittedName>
</protein>
<sequence length="312" mass="34690">MCISALAFGAWISQDLVRKANRNQSIPHYMHGDPDLGYEVVPTNIAYTAEMLKLAYDEWDYSEPSPQAAAWKKWTKGHLVKGQPVVMMPLCQGDSHSCYPFSCPNGGHMDHVEPIFGIFSNHSFDDPDVYDDDVILHASDQDLQTYYRPMSTLEDSVEMDNNCAAAQAGFGLNEMYPCIDESVTYSLAVMGFAVNDEDSSLVPVALTVNVPNASEPDVRRGEEPVQLFGVVTVGPGLVQGARYSLYRFSGTDSLPQSPPFDVGYEHVFSFEYDTEDDEAADPGFFVYEDPNPFFSDTAVYYLAVWISEPTNE</sequence>
<dbReference type="AlphaFoldDB" id="A0A7S2F8Z7"/>
<gene>
    <name evidence="1" type="ORF">DSPE1174_LOCUS4453</name>
</gene>